<keyword evidence="2" id="KW-0813">Transport</keyword>
<dbReference type="RefSeq" id="WP_130629459.1">
    <property type="nucleotide sequence ID" value="NZ_CP036164.1"/>
</dbReference>
<feature type="transmembrane region" description="Helical" evidence="7">
    <location>
        <begin position="198"/>
        <end position="217"/>
    </location>
</feature>
<dbReference type="Pfam" id="PF07690">
    <property type="entry name" value="MFS_1"/>
    <property type="match status" value="1"/>
</dbReference>
<dbReference type="EMBL" id="CP036164">
    <property type="protein sequence ID" value="QBF46235.1"/>
    <property type="molecule type" value="Genomic_DNA"/>
</dbReference>
<name>A0A4P6MWK1_9MICO</name>
<dbReference type="InterPro" id="IPR020846">
    <property type="entry name" value="MFS_dom"/>
</dbReference>
<dbReference type="Proteomes" id="UP000290408">
    <property type="component" value="Chromosome"/>
</dbReference>
<feature type="transmembrane region" description="Helical" evidence="7">
    <location>
        <begin position="381"/>
        <end position="401"/>
    </location>
</feature>
<evidence type="ECO:0000313" key="9">
    <source>
        <dbReference type="EMBL" id="QBF46235.1"/>
    </source>
</evidence>
<evidence type="ECO:0000256" key="6">
    <source>
        <dbReference type="ARBA" id="ARBA00023136"/>
    </source>
</evidence>
<keyword evidence="5 7" id="KW-1133">Transmembrane helix</keyword>
<feature type="domain" description="Major facilitator superfamily (MFS) profile" evidence="8">
    <location>
        <begin position="26"/>
        <end position="437"/>
    </location>
</feature>
<evidence type="ECO:0000313" key="10">
    <source>
        <dbReference type="Proteomes" id="UP000290408"/>
    </source>
</evidence>
<dbReference type="KEGG" id="jli:EXU32_08210"/>
<dbReference type="InterPro" id="IPR005828">
    <property type="entry name" value="MFS_sugar_transport-like"/>
</dbReference>
<keyword evidence="10" id="KW-1185">Reference proteome</keyword>
<evidence type="ECO:0000256" key="4">
    <source>
        <dbReference type="ARBA" id="ARBA00022692"/>
    </source>
</evidence>
<dbReference type="Pfam" id="PF00083">
    <property type="entry name" value="Sugar_tr"/>
    <property type="match status" value="1"/>
</dbReference>
<feature type="transmembrane region" description="Helical" evidence="7">
    <location>
        <begin position="344"/>
        <end position="369"/>
    </location>
</feature>
<evidence type="ECO:0000256" key="5">
    <source>
        <dbReference type="ARBA" id="ARBA00022989"/>
    </source>
</evidence>
<feature type="transmembrane region" description="Helical" evidence="7">
    <location>
        <begin position="253"/>
        <end position="277"/>
    </location>
</feature>
<accession>A0A4P6MWK1</accession>
<dbReference type="GO" id="GO:0022857">
    <property type="term" value="F:transmembrane transporter activity"/>
    <property type="evidence" value="ECO:0007669"/>
    <property type="project" value="InterPro"/>
</dbReference>
<evidence type="ECO:0000256" key="2">
    <source>
        <dbReference type="ARBA" id="ARBA00022448"/>
    </source>
</evidence>
<gene>
    <name evidence="9" type="ORF">EXU32_08210</name>
</gene>
<evidence type="ECO:0000256" key="1">
    <source>
        <dbReference type="ARBA" id="ARBA00004651"/>
    </source>
</evidence>
<proteinExistence type="predicted"/>
<dbReference type="PANTHER" id="PTHR43045:SF1">
    <property type="entry name" value="SHIKIMATE TRANSPORTER"/>
    <property type="match status" value="1"/>
</dbReference>
<evidence type="ECO:0000256" key="3">
    <source>
        <dbReference type="ARBA" id="ARBA00022475"/>
    </source>
</evidence>
<feature type="transmembrane region" description="Helical" evidence="7">
    <location>
        <begin position="413"/>
        <end position="432"/>
    </location>
</feature>
<feature type="transmembrane region" description="Helical" evidence="7">
    <location>
        <begin position="99"/>
        <end position="117"/>
    </location>
</feature>
<dbReference type="SUPFAM" id="SSF103473">
    <property type="entry name" value="MFS general substrate transporter"/>
    <property type="match status" value="1"/>
</dbReference>
<feature type="transmembrane region" description="Helical" evidence="7">
    <location>
        <begin position="289"/>
        <end position="310"/>
    </location>
</feature>
<feature type="transmembrane region" description="Helical" evidence="7">
    <location>
        <begin position="319"/>
        <end position="338"/>
    </location>
</feature>
<protein>
    <submittedName>
        <fullName evidence="9">MFS transporter</fullName>
    </submittedName>
</protein>
<keyword evidence="4 7" id="KW-0812">Transmembrane</keyword>
<evidence type="ECO:0000256" key="7">
    <source>
        <dbReference type="SAM" id="Phobius"/>
    </source>
</evidence>
<dbReference type="AlphaFoldDB" id="A0A4P6MWK1"/>
<dbReference type="CDD" id="cd17369">
    <property type="entry name" value="MFS_ShiA_like"/>
    <property type="match status" value="1"/>
</dbReference>
<feature type="transmembrane region" description="Helical" evidence="7">
    <location>
        <begin position="66"/>
        <end position="87"/>
    </location>
</feature>
<evidence type="ECO:0000259" key="8">
    <source>
        <dbReference type="PROSITE" id="PS50850"/>
    </source>
</evidence>
<feature type="transmembrane region" description="Helical" evidence="7">
    <location>
        <begin position="164"/>
        <end position="186"/>
    </location>
</feature>
<dbReference type="InterPro" id="IPR011701">
    <property type="entry name" value="MFS"/>
</dbReference>
<reference evidence="9 10" key="1">
    <citation type="submission" date="2019-02" db="EMBL/GenBank/DDBJ databases">
        <title>Genomic data mining of an Antarctic deep-sea actinobacterium, Janibacterlimosus P3-3-X1.</title>
        <authorList>
            <person name="Liao L."/>
            <person name="Chen B."/>
        </authorList>
    </citation>
    <scope>NUCLEOTIDE SEQUENCE [LARGE SCALE GENOMIC DNA]</scope>
    <source>
        <strain evidence="9 10">P3-3-X1</strain>
    </source>
</reference>
<dbReference type="Gene3D" id="1.20.1250.20">
    <property type="entry name" value="MFS general substrate transporter like domains"/>
    <property type="match status" value="2"/>
</dbReference>
<keyword evidence="6 7" id="KW-0472">Membrane</keyword>
<feature type="transmembrane region" description="Helical" evidence="7">
    <location>
        <begin position="123"/>
        <end position="143"/>
    </location>
</feature>
<dbReference type="OrthoDB" id="8953821at2"/>
<dbReference type="GO" id="GO:0005886">
    <property type="term" value="C:plasma membrane"/>
    <property type="evidence" value="ECO:0007669"/>
    <property type="project" value="UniProtKB-SubCell"/>
</dbReference>
<sequence>MINDDLTPAATPAAIVTTTRAERRRAQSSSFIGSAVEYYDFLLYAAAAGLVFPDLFFSGVDHSTGVLLSYLTLFTGYVSRPIGGLLFGHFGDKIGRKKMLVITLLVMGIVSMVIGLMPTAASIGLAAPILLAVLRLVQGLAVGGEWAGAMLMSGEHSSSGTKGFGASLAMAGAPFGAVMATLVLAVTSGLAGPAFVEWAWRIPFLLSAVVVAVGLYMRTRVSESPEFEAARKRGEVHTGLPVAVLFTQYRSTIVLGSLAVMAPLFIQGLLAVFMVPYVVDSGAVSRETALYMLTLSNFVHIFTIPAFAALSDREGRKQVMVGGAVFSAIAVWPMFMLFDSGNATLITIAFLVGNPLIQASMYGPVGAYLSELFEPTARYSGVSLTYQLGSLLGAGLAPLVAQRLVSDSAGTSHLAWYIGAAYVISAVAVVLSRSAARRTARRVEVAESVPAT</sequence>
<dbReference type="InterPro" id="IPR036259">
    <property type="entry name" value="MFS_trans_sf"/>
</dbReference>
<keyword evidence="3" id="KW-1003">Cell membrane</keyword>
<dbReference type="PROSITE" id="PS50850">
    <property type="entry name" value="MFS"/>
    <property type="match status" value="1"/>
</dbReference>
<organism evidence="9 10">
    <name type="scientific">Janibacter limosus</name>
    <dbReference type="NCBI Taxonomy" id="53458"/>
    <lineage>
        <taxon>Bacteria</taxon>
        <taxon>Bacillati</taxon>
        <taxon>Actinomycetota</taxon>
        <taxon>Actinomycetes</taxon>
        <taxon>Micrococcales</taxon>
        <taxon>Intrasporangiaceae</taxon>
        <taxon>Janibacter</taxon>
    </lineage>
</organism>
<comment type="subcellular location">
    <subcellularLocation>
        <location evidence="1">Cell membrane</location>
        <topology evidence="1">Multi-pass membrane protein</topology>
    </subcellularLocation>
</comment>
<dbReference type="PANTHER" id="PTHR43045">
    <property type="entry name" value="SHIKIMATE TRANSPORTER"/>
    <property type="match status" value="1"/>
</dbReference>